<sequence>MATVLVTGGCGFLGSHIVDAFSAQTDFSIVCISRNPTRFRNPRATYIECDVTNYDAVTDVIDRVKPTVIVHVASPGPFAAARAQHADYLATKHLVDCAHNAPSVKALIYSGSVGAIANVSGKAISPLKEDDAILYSLSDGPAPYARVKGASEAIVLHANAPSPDSHHISDDPSSSKQESLLTTVLRLPGVYGPRGWGGNFEFFDSANTFATRIQLGPNEVLLDFVYVESAALAHVLAAKTLLRGPQGTENRVDGEAFFITDGMPIGFWDWVRMFWKAAGDTNCEEKRWRIRIPWWIVQTIAVLCEVLTVCITWGRKAPPFSRFHIKYMKEGGVFDIRKAKKSLDYEPLVSTEEGVRRTVAWCQEERGRRIRVK</sequence>
<dbReference type="PANTHER" id="PTHR43245">
    <property type="entry name" value="BIFUNCTIONAL POLYMYXIN RESISTANCE PROTEIN ARNA"/>
    <property type="match status" value="1"/>
</dbReference>
<organism evidence="4 5">
    <name type="scientific">Lophiotrema nucula</name>
    <dbReference type="NCBI Taxonomy" id="690887"/>
    <lineage>
        <taxon>Eukaryota</taxon>
        <taxon>Fungi</taxon>
        <taxon>Dikarya</taxon>
        <taxon>Ascomycota</taxon>
        <taxon>Pezizomycotina</taxon>
        <taxon>Dothideomycetes</taxon>
        <taxon>Pleosporomycetidae</taxon>
        <taxon>Pleosporales</taxon>
        <taxon>Lophiotremataceae</taxon>
        <taxon>Lophiotrema</taxon>
    </lineage>
</organism>
<dbReference type="InterPro" id="IPR002225">
    <property type="entry name" value="3Beta_OHSteriod_DH/Estase"/>
</dbReference>
<dbReference type="Pfam" id="PF01073">
    <property type="entry name" value="3Beta_HSD"/>
    <property type="match status" value="1"/>
</dbReference>
<protein>
    <submittedName>
        <fullName evidence="4">C-3 sterol dehydrogenase/C-4 decarboxylase-like protein</fullName>
    </submittedName>
</protein>
<dbReference type="InterPro" id="IPR036291">
    <property type="entry name" value="NAD(P)-bd_dom_sf"/>
</dbReference>
<evidence type="ECO:0000259" key="3">
    <source>
        <dbReference type="Pfam" id="PF01073"/>
    </source>
</evidence>
<reference evidence="4" key="1">
    <citation type="journal article" date="2020" name="Stud. Mycol.">
        <title>101 Dothideomycetes genomes: a test case for predicting lifestyles and emergence of pathogens.</title>
        <authorList>
            <person name="Haridas S."/>
            <person name="Albert R."/>
            <person name="Binder M."/>
            <person name="Bloem J."/>
            <person name="Labutti K."/>
            <person name="Salamov A."/>
            <person name="Andreopoulos B."/>
            <person name="Baker S."/>
            <person name="Barry K."/>
            <person name="Bills G."/>
            <person name="Bluhm B."/>
            <person name="Cannon C."/>
            <person name="Castanera R."/>
            <person name="Culley D."/>
            <person name="Daum C."/>
            <person name="Ezra D."/>
            <person name="Gonzalez J."/>
            <person name="Henrissat B."/>
            <person name="Kuo A."/>
            <person name="Liang C."/>
            <person name="Lipzen A."/>
            <person name="Lutzoni F."/>
            <person name="Magnuson J."/>
            <person name="Mondo S."/>
            <person name="Nolan M."/>
            <person name="Ohm R."/>
            <person name="Pangilinan J."/>
            <person name="Park H.-J."/>
            <person name="Ramirez L."/>
            <person name="Alfaro M."/>
            <person name="Sun H."/>
            <person name="Tritt A."/>
            <person name="Yoshinaga Y."/>
            <person name="Zwiers L.-H."/>
            <person name="Turgeon B."/>
            <person name="Goodwin S."/>
            <person name="Spatafora J."/>
            <person name="Crous P."/>
            <person name="Grigoriev I."/>
        </authorList>
    </citation>
    <scope>NUCLEOTIDE SEQUENCE</scope>
    <source>
        <strain evidence="4">CBS 627.86</strain>
    </source>
</reference>
<dbReference type="OrthoDB" id="10058185at2759"/>
<accession>A0A6A5Z664</accession>
<dbReference type="GO" id="GO:0006694">
    <property type="term" value="P:steroid biosynthetic process"/>
    <property type="evidence" value="ECO:0007669"/>
    <property type="project" value="InterPro"/>
</dbReference>
<dbReference type="SUPFAM" id="SSF51735">
    <property type="entry name" value="NAD(P)-binding Rossmann-fold domains"/>
    <property type="match status" value="1"/>
</dbReference>
<evidence type="ECO:0000256" key="2">
    <source>
        <dbReference type="ARBA" id="ARBA00023002"/>
    </source>
</evidence>
<proteinExistence type="inferred from homology"/>
<evidence type="ECO:0000313" key="4">
    <source>
        <dbReference type="EMBL" id="KAF2114616.1"/>
    </source>
</evidence>
<keyword evidence="5" id="KW-1185">Reference proteome</keyword>
<gene>
    <name evidence="4" type="ORF">BDV96DRAFT_647311</name>
</gene>
<dbReference type="Proteomes" id="UP000799770">
    <property type="component" value="Unassembled WGS sequence"/>
</dbReference>
<feature type="domain" description="3-beta hydroxysteroid dehydrogenase/isomerase" evidence="3">
    <location>
        <begin position="5"/>
        <end position="280"/>
    </location>
</feature>
<keyword evidence="2" id="KW-0560">Oxidoreductase</keyword>
<name>A0A6A5Z664_9PLEO</name>
<dbReference type="InterPro" id="IPR050177">
    <property type="entry name" value="Lipid_A_modif_metabolic_enz"/>
</dbReference>
<dbReference type="GO" id="GO:0016616">
    <property type="term" value="F:oxidoreductase activity, acting on the CH-OH group of donors, NAD or NADP as acceptor"/>
    <property type="evidence" value="ECO:0007669"/>
    <property type="project" value="InterPro"/>
</dbReference>
<dbReference type="Gene3D" id="3.40.50.720">
    <property type="entry name" value="NAD(P)-binding Rossmann-like Domain"/>
    <property type="match status" value="1"/>
</dbReference>
<dbReference type="AlphaFoldDB" id="A0A6A5Z664"/>
<evidence type="ECO:0000256" key="1">
    <source>
        <dbReference type="ARBA" id="ARBA00009219"/>
    </source>
</evidence>
<comment type="similarity">
    <text evidence="1">Belongs to the 3-beta-HSD family.</text>
</comment>
<dbReference type="EMBL" id="ML977325">
    <property type="protein sequence ID" value="KAF2114616.1"/>
    <property type="molecule type" value="Genomic_DNA"/>
</dbReference>
<evidence type="ECO:0000313" key="5">
    <source>
        <dbReference type="Proteomes" id="UP000799770"/>
    </source>
</evidence>
<dbReference type="PANTHER" id="PTHR43245:SF51">
    <property type="entry name" value="SHORT CHAIN DEHYDROGENASE_REDUCTASE FAMILY 42E, MEMBER 2"/>
    <property type="match status" value="1"/>
</dbReference>